<name>A0A7M2WTG2_9BACT</name>
<feature type="transmembrane region" description="Helical" evidence="1">
    <location>
        <begin position="92"/>
        <end position="112"/>
    </location>
</feature>
<dbReference type="Proteomes" id="UP000593765">
    <property type="component" value="Chromosome"/>
</dbReference>
<feature type="transmembrane region" description="Helical" evidence="1">
    <location>
        <begin position="28"/>
        <end position="49"/>
    </location>
</feature>
<keyword evidence="1" id="KW-1133">Transmembrane helix</keyword>
<gene>
    <name evidence="2" type="ORF">IPV69_21180</name>
</gene>
<dbReference type="AlphaFoldDB" id="A0A7M2WTG2"/>
<accession>A0A7M2WTG2</accession>
<keyword evidence="3" id="KW-1185">Reference proteome</keyword>
<keyword evidence="1" id="KW-0472">Membrane</keyword>
<protein>
    <submittedName>
        <fullName evidence="2">Uncharacterized protein</fullName>
    </submittedName>
</protein>
<sequence>MGIVLIVLFFCFGCCVLGVLERDTRGDLTIPLIVDGGMLVAGVAATLLAGSAKRRQQWAVIAVLTIAGLVASAGPVYLLGRIYMTGLTSADVMLTAIFTGLEFSAILCIIRVSQSIGVMRQWGQWDDRTRAFEVVPLGGHSVLAPTEPGDLEAIDGSDRFRDDK</sequence>
<evidence type="ECO:0000256" key="1">
    <source>
        <dbReference type="SAM" id="Phobius"/>
    </source>
</evidence>
<dbReference type="RefSeq" id="WP_206291720.1">
    <property type="nucleotide sequence ID" value="NZ_CP063458.1"/>
</dbReference>
<reference evidence="2 3" key="1">
    <citation type="submission" date="2020-10" db="EMBL/GenBank/DDBJ databases">
        <title>Wide distribution of Phycisphaera-like planctomycetes from WD2101 soil group in peatlands and genome analysis of the first cultivated representative.</title>
        <authorList>
            <person name="Dedysh S.N."/>
            <person name="Beletsky A.V."/>
            <person name="Ivanova A."/>
            <person name="Kulichevskaya I.S."/>
            <person name="Suzina N.E."/>
            <person name="Philippov D.A."/>
            <person name="Rakitin A.L."/>
            <person name="Mardanov A.V."/>
            <person name="Ravin N.V."/>
        </authorList>
    </citation>
    <scope>NUCLEOTIDE SEQUENCE [LARGE SCALE GENOMIC DNA]</scope>
    <source>
        <strain evidence="2 3">M1803</strain>
    </source>
</reference>
<dbReference type="EMBL" id="CP063458">
    <property type="protein sequence ID" value="QOV88719.1"/>
    <property type="molecule type" value="Genomic_DNA"/>
</dbReference>
<dbReference type="KEGG" id="hbs:IPV69_21180"/>
<feature type="transmembrane region" description="Helical" evidence="1">
    <location>
        <begin position="58"/>
        <end position="80"/>
    </location>
</feature>
<proteinExistence type="predicted"/>
<organism evidence="2 3">
    <name type="scientific">Humisphaera borealis</name>
    <dbReference type="NCBI Taxonomy" id="2807512"/>
    <lineage>
        <taxon>Bacteria</taxon>
        <taxon>Pseudomonadati</taxon>
        <taxon>Planctomycetota</taxon>
        <taxon>Phycisphaerae</taxon>
        <taxon>Tepidisphaerales</taxon>
        <taxon>Tepidisphaeraceae</taxon>
        <taxon>Humisphaera</taxon>
    </lineage>
</organism>
<evidence type="ECO:0000313" key="2">
    <source>
        <dbReference type="EMBL" id="QOV88719.1"/>
    </source>
</evidence>
<keyword evidence="1" id="KW-0812">Transmembrane</keyword>
<evidence type="ECO:0000313" key="3">
    <source>
        <dbReference type="Proteomes" id="UP000593765"/>
    </source>
</evidence>